<keyword evidence="2" id="KW-1185">Reference proteome</keyword>
<name>A0AAE9FGI5_9CAUD</name>
<gene>
    <name evidence="1" type="ORF">SmaMPs15_000045</name>
</gene>
<proteinExistence type="predicted"/>
<sequence length="56" mass="6672">MIKLYLEEDELEILRLMDESLYTDLKQCATDDPSFFMVTRSMLTRVQRNLWPAGMI</sequence>
<protein>
    <submittedName>
        <fullName evidence="1">Uncharacterized protein</fullName>
    </submittedName>
</protein>
<dbReference type="EMBL" id="OL702939">
    <property type="protein sequence ID" value="UMO77196.1"/>
    <property type="molecule type" value="Genomic_DNA"/>
</dbReference>
<accession>A0AAE9FGI5</accession>
<evidence type="ECO:0000313" key="1">
    <source>
        <dbReference type="EMBL" id="UMO77196.1"/>
    </source>
</evidence>
<reference evidence="1 2" key="1">
    <citation type="submission" date="2021-12" db="EMBL/GenBank/DDBJ databases">
        <title>Characterization of bacteriophage vB_SmaM_Ps15 infective to Stenotrophomonas maltophila clinical ocular isolates.</title>
        <authorList>
            <person name="Damnjanovic D."/>
            <person name="Vazquez-Campos X."/>
            <person name="Elliott L."/>
            <person name="Willcox M."/>
            <person name="Bridge W.J."/>
        </authorList>
    </citation>
    <scope>NUCLEOTIDE SEQUENCE [LARGE SCALE GENOMIC DNA]</scope>
</reference>
<organism evidence="1 2">
    <name type="scientific">Stenotrophomonas maltophilia phage vB_SmaM_Ps15</name>
    <dbReference type="NCBI Taxonomy" id="3071007"/>
    <lineage>
        <taxon>Viruses</taxon>
        <taxon>Duplodnaviria</taxon>
        <taxon>Heunggongvirae</taxon>
        <taxon>Uroviricota</taxon>
        <taxon>Caudoviricetes</taxon>
        <taxon>Menderavirus</taxon>
        <taxon>Menderavirus Ps15</taxon>
    </lineage>
</organism>
<evidence type="ECO:0000313" key="2">
    <source>
        <dbReference type="Proteomes" id="UP000829466"/>
    </source>
</evidence>
<dbReference type="Proteomes" id="UP000829466">
    <property type="component" value="Segment"/>
</dbReference>